<accession>A0AA43TQX0</accession>
<dbReference type="Proteomes" id="UP001161017">
    <property type="component" value="Unassembled WGS sequence"/>
</dbReference>
<keyword evidence="1" id="KW-1133">Transmembrane helix</keyword>
<keyword evidence="1" id="KW-0812">Transmembrane</keyword>
<organism evidence="2 3">
    <name type="scientific">Ramalina farinacea</name>
    <dbReference type="NCBI Taxonomy" id="258253"/>
    <lineage>
        <taxon>Eukaryota</taxon>
        <taxon>Fungi</taxon>
        <taxon>Dikarya</taxon>
        <taxon>Ascomycota</taxon>
        <taxon>Pezizomycotina</taxon>
        <taxon>Lecanoromycetes</taxon>
        <taxon>OSLEUM clade</taxon>
        <taxon>Lecanoromycetidae</taxon>
        <taxon>Lecanorales</taxon>
        <taxon>Lecanorineae</taxon>
        <taxon>Ramalinaceae</taxon>
        <taxon>Ramalina</taxon>
    </lineage>
</organism>
<dbReference type="PANTHER" id="PTHR35394:SF5">
    <property type="entry name" value="DUF3176 DOMAIN-CONTAINING PROTEIN"/>
    <property type="match status" value="1"/>
</dbReference>
<evidence type="ECO:0000313" key="3">
    <source>
        <dbReference type="Proteomes" id="UP001161017"/>
    </source>
</evidence>
<dbReference type="PANTHER" id="PTHR35394">
    <property type="entry name" value="DUF3176 DOMAIN-CONTAINING PROTEIN"/>
    <property type="match status" value="1"/>
</dbReference>
<name>A0AA43TQX0_9LECA</name>
<feature type="transmembrane region" description="Helical" evidence="1">
    <location>
        <begin position="249"/>
        <end position="271"/>
    </location>
</feature>
<evidence type="ECO:0000256" key="1">
    <source>
        <dbReference type="SAM" id="Phobius"/>
    </source>
</evidence>
<sequence>MPSGVMHTLWNGTGVEDDDTTPEPPGTLFASGSLFWVTQTNGSVYHRSNSTQTYLTNFDVFGAPFEVRPKDWLQKDMVAWECALWMCVQAFEVTVSSSSQTQIPIQNFSTIANNTHDIFTDASFDKINTFENLTFDPLPPSMNPAPQSQYQFSIESALTMSSYLTSTIKGNAGADLRVVSFSSDATQAIANATTGSLDAWIKNLATSMTNVLRSSTSQAGAYDVPIEATRLTDAIYSGAGYQLAVQIRWPWIVLPALLVLLSLVVLVTTIIRTSWRSIWAWRGSPLVFMFMEVDAEIRRHAVGQMEVFGGLQDRVGKDEVLLEKDRDGGRYLRSASDP</sequence>
<gene>
    <name evidence="2" type="ORF">OHK93_007375</name>
</gene>
<dbReference type="AlphaFoldDB" id="A0AA43TQX0"/>
<keyword evidence="3" id="KW-1185">Reference proteome</keyword>
<dbReference type="EMBL" id="JAPUFD010000007">
    <property type="protein sequence ID" value="MDI1488101.1"/>
    <property type="molecule type" value="Genomic_DNA"/>
</dbReference>
<comment type="caution">
    <text evidence="2">The sequence shown here is derived from an EMBL/GenBank/DDBJ whole genome shotgun (WGS) entry which is preliminary data.</text>
</comment>
<protein>
    <submittedName>
        <fullName evidence="2">Uncharacterized protein</fullName>
    </submittedName>
</protein>
<reference evidence="2" key="1">
    <citation type="journal article" date="2023" name="Genome Biol. Evol.">
        <title>First Whole Genome Sequence and Flow Cytometry Genome Size Data for the Lichen-Forming Fungus Ramalina farinacea (Ascomycota).</title>
        <authorList>
            <person name="Llewellyn T."/>
            <person name="Mian S."/>
            <person name="Hill R."/>
            <person name="Leitch I.J."/>
            <person name="Gaya E."/>
        </authorList>
    </citation>
    <scope>NUCLEOTIDE SEQUENCE</scope>
    <source>
        <strain evidence="2">LIQ254RAFAR</strain>
    </source>
</reference>
<proteinExistence type="predicted"/>
<evidence type="ECO:0000313" key="2">
    <source>
        <dbReference type="EMBL" id="MDI1488101.1"/>
    </source>
</evidence>
<keyword evidence="1" id="KW-0472">Membrane</keyword>